<dbReference type="EMBL" id="BOOJ01000077">
    <property type="protein sequence ID" value="GIH97095.1"/>
    <property type="molecule type" value="Genomic_DNA"/>
</dbReference>
<comment type="caution">
    <text evidence="4">The sequence shown here is derived from an EMBL/GenBank/DDBJ whole genome shotgun (WGS) entry which is preliminary data.</text>
</comment>
<name>A0A8J3SPI3_9ACTN</name>
<dbReference type="Proteomes" id="UP000619788">
    <property type="component" value="Unassembled WGS sequence"/>
</dbReference>
<dbReference type="InterPro" id="IPR035992">
    <property type="entry name" value="Ricin_B-like_lectins"/>
</dbReference>
<organism evidence="4 5">
    <name type="scientific">Planobispora siamensis</name>
    <dbReference type="NCBI Taxonomy" id="936338"/>
    <lineage>
        <taxon>Bacteria</taxon>
        <taxon>Bacillati</taxon>
        <taxon>Actinomycetota</taxon>
        <taxon>Actinomycetes</taxon>
        <taxon>Streptosporangiales</taxon>
        <taxon>Streptosporangiaceae</taxon>
        <taxon>Planobispora</taxon>
    </lineage>
</organism>
<feature type="signal peptide" evidence="2">
    <location>
        <begin position="1"/>
        <end position="28"/>
    </location>
</feature>
<evidence type="ECO:0000313" key="5">
    <source>
        <dbReference type="Proteomes" id="UP000619788"/>
    </source>
</evidence>
<feature type="domain" description="Ricin B lectin" evidence="3">
    <location>
        <begin position="101"/>
        <end position="189"/>
    </location>
</feature>
<dbReference type="Pfam" id="PF14200">
    <property type="entry name" value="RicinB_lectin_2"/>
    <property type="match status" value="1"/>
</dbReference>
<protein>
    <recommendedName>
        <fullName evidence="3">Ricin B lectin domain-containing protein</fullName>
    </recommendedName>
</protein>
<keyword evidence="2" id="KW-0732">Signal</keyword>
<evidence type="ECO:0000313" key="4">
    <source>
        <dbReference type="EMBL" id="GIH97095.1"/>
    </source>
</evidence>
<keyword evidence="5" id="KW-1185">Reference proteome</keyword>
<dbReference type="AlphaFoldDB" id="A0A8J3SPI3"/>
<evidence type="ECO:0000256" key="1">
    <source>
        <dbReference type="SAM" id="MobiDB-lite"/>
    </source>
</evidence>
<evidence type="ECO:0000259" key="3">
    <source>
        <dbReference type="Pfam" id="PF14200"/>
    </source>
</evidence>
<gene>
    <name evidence="4" type="ORF">Psi01_77250</name>
</gene>
<sequence>MNKKTLSLAILAGAAAALLGAPSPSAQATTGPSPQPTSPAAQPTTGPAARTATAAPVLVSLIPQHVSQADGLRMALTAALPPTPGATGLRVTQELDLSLQAQRWELRFAPGGGLLQLVNVHTGLCLRGGSSAGNLVRQAKCVPSASLDDPRQFWQDRQTLHNGVLVHRYQNADNDLYMGIRASSPQKGALLESQVLNNLPSQRFKLN</sequence>
<dbReference type="InterPro" id="IPR000772">
    <property type="entry name" value="Ricin_B_lectin"/>
</dbReference>
<proteinExistence type="predicted"/>
<dbReference type="SUPFAM" id="SSF50370">
    <property type="entry name" value="Ricin B-like lectins"/>
    <property type="match status" value="1"/>
</dbReference>
<feature type="chain" id="PRO_5035326296" description="Ricin B lectin domain-containing protein" evidence="2">
    <location>
        <begin position="29"/>
        <end position="207"/>
    </location>
</feature>
<feature type="region of interest" description="Disordered" evidence="1">
    <location>
        <begin position="22"/>
        <end position="50"/>
    </location>
</feature>
<dbReference type="Gene3D" id="2.80.10.50">
    <property type="match status" value="1"/>
</dbReference>
<accession>A0A8J3SPI3</accession>
<dbReference type="CDD" id="cd00161">
    <property type="entry name" value="beta-trefoil_Ricin-like"/>
    <property type="match status" value="1"/>
</dbReference>
<evidence type="ECO:0000256" key="2">
    <source>
        <dbReference type="SAM" id="SignalP"/>
    </source>
</evidence>
<reference evidence="4 5" key="1">
    <citation type="submission" date="2021-01" db="EMBL/GenBank/DDBJ databases">
        <title>Whole genome shotgun sequence of Planobispora siamensis NBRC 107568.</title>
        <authorList>
            <person name="Komaki H."/>
            <person name="Tamura T."/>
        </authorList>
    </citation>
    <scope>NUCLEOTIDE SEQUENCE [LARGE SCALE GENOMIC DNA]</scope>
    <source>
        <strain evidence="4 5">NBRC 107568</strain>
    </source>
</reference>
<dbReference type="RefSeq" id="WP_204069114.1">
    <property type="nucleotide sequence ID" value="NZ_BOOJ01000077.1"/>
</dbReference>